<keyword evidence="3" id="KW-1185">Reference proteome</keyword>
<organism evidence="2 3">
    <name type="scientific">Aspergillus mulundensis</name>
    <dbReference type="NCBI Taxonomy" id="1810919"/>
    <lineage>
        <taxon>Eukaryota</taxon>
        <taxon>Fungi</taxon>
        <taxon>Dikarya</taxon>
        <taxon>Ascomycota</taxon>
        <taxon>Pezizomycotina</taxon>
        <taxon>Eurotiomycetes</taxon>
        <taxon>Eurotiomycetidae</taxon>
        <taxon>Eurotiales</taxon>
        <taxon>Aspergillaceae</taxon>
        <taxon>Aspergillus</taxon>
        <taxon>Aspergillus subgen. Nidulantes</taxon>
    </lineage>
</organism>
<dbReference type="GeneID" id="38117921"/>
<dbReference type="AlphaFoldDB" id="A0A3D8REA9"/>
<sequence length="163" mass="17574">MKFFEKMKNVIAGRRGSDSMNYGGEYGSHAADGLGDRADYSPFHAEDYGSRFGSYETKPRPGTYGSGDYGAQTRTLGYGPGGGYGPHTNGRNHSFATNRYGSPTAVTHGSDAGVRSGRGFSGVSAAGSSYDRGSGSRDGWTYEYDTRGRKGFMPIDRVQRSEW</sequence>
<proteinExistence type="predicted"/>
<evidence type="ECO:0000313" key="2">
    <source>
        <dbReference type="EMBL" id="RDW72379.1"/>
    </source>
</evidence>
<accession>A0A3D8REA9</accession>
<dbReference type="EMBL" id="PVWQ01000009">
    <property type="protein sequence ID" value="RDW72379.1"/>
    <property type="molecule type" value="Genomic_DNA"/>
</dbReference>
<evidence type="ECO:0000256" key="1">
    <source>
        <dbReference type="SAM" id="MobiDB-lite"/>
    </source>
</evidence>
<dbReference type="OrthoDB" id="4491657at2759"/>
<dbReference type="Proteomes" id="UP000256690">
    <property type="component" value="Unassembled WGS sequence"/>
</dbReference>
<gene>
    <name evidence="2" type="ORF">DSM5745_07551</name>
</gene>
<evidence type="ECO:0000313" key="3">
    <source>
        <dbReference type="Proteomes" id="UP000256690"/>
    </source>
</evidence>
<feature type="compositionally biased region" description="Low complexity" evidence="1">
    <location>
        <begin position="112"/>
        <end position="139"/>
    </location>
</feature>
<feature type="compositionally biased region" description="Polar residues" evidence="1">
    <location>
        <begin position="89"/>
        <end position="107"/>
    </location>
</feature>
<protein>
    <submittedName>
        <fullName evidence="2">Uncharacterized protein</fullName>
    </submittedName>
</protein>
<comment type="caution">
    <text evidence="2">The sequence shown here is derived from an EMBL/GenBank/DDBJ whole genome shotgun (WGS) entry which is preliminary data.</text>
</comment>
<reference evidence="2 3" key="1">
    <citation type="journal article" date="2018" name="IMA Fungus">
        <title>IMA Genome-F 9: Draft genome sequence of Annulohypoxylon stygium, Aspergillus mulundensis, Berkeleyomyces basicola (syn. Thielaviopsis basicola), Ceratocystis smalleyi, two Cercospora beticola strains, Coleophoma cylindrospora, Fusarium fracticaudum, Phialophora cf. hyalina, and Morchella septimelata.</title>
        <authorList>
            <person name="Wingfield B.D."/>
            <person name="Bills G.F."/>
            <person name="Dong Y."/>
            <person name="Huang W."/>
            <person name="Nel W.J."/>
            <person name="Swalarsk-Parry B.S."/>
            <person name="Vaghefi N."/>
            <person name="Wilken P.M."/>
            <person name="An Z."/>
            <person name="de Beer Z.W."/>
            <person name="De Vos L."/>
            <person name="Chen L."/>
            <person name="Duong T.A."/>
            <person name="Gao Y."/>
            <person name="Hammerbacher A."/>
            <person name="Kikkert J.R."/>
            <person name="Li Y."/>
            <person name="Li H."/>
            <person name="Li K."/>
            <person name="Li Q."/>
            <person name="Liu X."/>
            <person name="Ma X."/>
            <person name="Naidoo K."/>
            <person name="Pethybridge S.J."/>
            <person name="Sun J."/>
            <person name="Steenkamp E.T."/>
            <person name="van der Nest M.A."/>
            <person name="van Wyk S."/>
            <person name="Wingfield M.J."/>
            <person name="Xiong C."/>
            <person name="Yue Q."/>
            <person name="Zhang X."/>
        </authorList>
    </citation>
    <scope>NUCLEOTIDE SEQUENCE [LARGE SCALE GENOMIC DNA]</scope>
    <source>
        <strain evidence="2 3">DSM 5745</strain>
    </source>
</reference>
<name>A0A3D8REA9_9EURO</name>
<feature type="region of interest" description="Disordered" evidence="1">
    <location>
        <begin position="49"/>
        <end position="143"/>
    </location>
</feature>
<dbReference type="RefSeq" id="XP_026601599.1">
    <property type="nucleotide sequence ID" value="XM_026749567.1"/>
</dbReference>